<feature type="transmembrane region" description="Helical" evidence="18">
    <location>
        <begin position="46"/>
        <end position="67"/>
    </location>
</feature>
<evidence type="ECO:0000256" key="10">
    <source>
        <dbReference type="ARBA" id="ARBA00023006"/>
    </source>
</evidence>
<comment type="catalytic activity">
    <reaction evidence="17">
        <text>a 1,2-diacyl-sn-glycero-3-phosphocholine(in) = a 1,2-diacyl-sn-glycero-3-phosphocholine(out)</text>
        <dbReference type="Rhea" id="RHEA:38571"/>
        <dbReference type="ChEBI" id="CHEBI:57643"/>
    </reaction>
</comment>
<evidence type="ECO:0000313" key="20">
    <source>
        <dbReference type="EMBL" id="OMH80848.1"/>
    </source>
</evidence>
<dbReference type="GO" id="GO:0034045">
    <property type="term" value="C:phagophore assembly site membrane"/>
    <property type="evidence" value="ECO:0007669"/>
    <property type="project" value="UniProtKB-SubCell"/>
</dbReference>
<dbReference type="Pfam" id="PF04109">
    <property type="entry name" value="ATG9"/>
    <property type="match status" value="1"/>
</dbReference>
<evidence type="ECO:0000256" key="19">
    <source>
        <dbReference type="SAM" id="MobiDB-lite"/>
    </source>
</evidence>
<feature type="transmembrane region" description="Helical" evidence="18">
    <location>
        <begin position="151"/>
        <end position="176"/>
    </location>
</feature>
<dbReference type="OrthoDB" id="2020634at2759"/>
<dbReference type="EMBL" id="LSSK01001064">
    <property type="protein sequence ID" value="OMH80848.1"/>
    <property type="molecule type" value="Genomic_DNA"/>
</dbReference>
<evidence type="ECO:0000256" key="18">
    <source>
        <dbReference type="RuleBase" id="RU364027"/>
    </source>
</evidence>
<dbReference type="GO" id="GO:0034727">
    <property type="term" value="P:piecemeal microautophagy of the nucleus"/>
    <property type="evidence" value="ECO:0007669"/>
    <property type="project" value="TreeGrafter"/>
</dbReference>
<dbReference type="GO" id="GO:0005789">
    <property type="term" value="C:endoplasmic reticulum membrane"/>
    <property type="evidence" value="ECO:0007669"/>
    <property type="project" value="UniProtKB-SubCell"/>
</dbReference>
<comment type="catalytic activity">
    <reaction evidence="14">
        <text>a 1,2-diacyl-sn-glycero-3-phospho-L-serine(in) = a 1,2-diacyl-sn-glycero-3-phospho-L-serine(out)</text>
        <dbReference type="Rhea" id="RHEA:38663"/>
        <dbReference type="ChEBI" id="CHEBI:57262"/>
    </reaction>
</comment>
<evidence type="ECO:0000256" key="2">
    <source>
        <dbReference type="ARBA" id="ARBA00004477"/>
    </source>
</evidence>
<evidence type="ECO:0000256" key="3">
    <source>
        <dbReference type="ARBA" id="ARBA00004511"/>
    </source>
</evidence>
<feature type="region of interest" description="Disordered" evidence="19">
    <location>
        <begin position="343"/>
        <end position="363"/>
    </location>
</feature>
<comment type="catalytic activity">
    <reaction evidence="16">
        <text>a 1,2-diacyl-sn-glycero-3-phospho-(1D-myo-inositol-3-phosphate)(in) = a 1,2-diacyl-sn-glycero-3-phospho-(1D-myo-inositol-3-phosphate)(out)</text>
        <dbReference type="Rhea" id="RHEA:67920"/>
        <dbReference type="ChEBI" id="CHEBI:58088"/>
    </reaction>
</comment>
<comment type="catalytic activity">
    <reaction evidence="15">
        <text>a 1,2-diacyl-sn-glycero-3-phosphoethanolamine(in) = a 1,2-diacyl-sn-glycero-3-phosphoethanolamine(out)</text>
        <dbReference type="Rhea" id="RHEA:38895"/>
        <dbReference type="ChEBI" id="CHEBI:64612"/>
    </reaction>
</comment>
<dbReference type="PANTHER" id="PTHR13038">
    <property type="entry name" value="APG9 AUTOPHAGY 9"/>
    <property type="match status" value="1"/>
</dbReference>
<keyword evidence="8 18" id="KW-0812">Transmembrane</keyword>
<comment type="caution">
    <text evidence="20">The sequence shown here is derived from an EMBL/GenBank/DDBJ whole genome shotgun (WGS) entry which is preliminary data.</text>
</comment>
<keyword evidence="21" id="KW-1185">Reference proteome</keyword>
<dbReference type="GO" id="GO:0006869">
    <property type="term" value="P:lipid transport"/>
    <property type="evidence" value="ECO:0007669"/>
    <property type="project" value="UniProtKB-KW"/>
</dbReference>
<evidence type="ECO:0000256" key="7">
    <source>
        <dbReference type="ARBA" id="ARBA00022448"/>
    </source>
</evidence>
<comment type="similarity">
    <text evidence="5 18">Belongs to the ATG9 family.</text>
</comment>
<dbReference type="GO" id="GO:0005776">
    <property type="term" value="C:autophagosome"/>
    <property type="evidence" value="ECO:0007669"/>
    <property type="project" value="TreeGrafter"/>
</dbReference>
<gene>
    <name evidence="20" type="ORF">AX774_g5707</name>
</gene>
<dbReference type="GO" id="GO:0034497">
    <property type="term" value="P:protein localization to phagophore assembly site"/>
    <property type="evidence" value="ECO:0007669"/>
    <property type="project" value="TreeGrafter"/>
</dbReference>
<reference evidence="21" key="1">
    <citation type="submission" date="2017-01" db="EMBL/GenBank/DDBJ databases">
        <authorList>
            <person name="Wang Y."/>
            <person name="White M."/>
            <person name="Kvist S."/>
            <person name="Moncalvo J.-M."/>
        </authorList>
    </citation>
    <scope>NUCLEOTIDE SEQUENCE [LARGE SCALE GENOMIC DNA]</scope>
    <source>
        <strain evidence="21">COL-18-3</strain>
    </source>
</reference>
<evidence type="ECO:0000256" key="15">
    <source>
        <dbReference type="ARBA" id="ARBA00024615"/>
    </source>
</evidence>
<dbReference type="GO" id="GO:0030659">
    <property type="term" value="C:cytoplasmic vesicle membrane"/>
    <property type="evidence" value="ECO:0007669"/>
    <property type="project" value="UniProtKB-SubCell"/>
</dbReference>
<dbReference type="GO" id="GO:0061709">
    <property type="term" value="P:reticulophagy"/>
    <property type="evidence" value="ECO:0007669"/>
    <property type="project" value="TreeGrafter"/>
</dbReference>
<evidence type="ECO:0000256" key="1">
    <source>
        <dbReference type="ARBA" id="ARBA00004439"/>
    </source>
</evidence>
<protein>
    <recommendedName>
        <fullName evidence="6 18">Autophagy-related protein 9</fullName>
    </recommendedName>
</protein>
<comment type="subcellular location">
    <subcellularLocation>
        <location evidence="1">Cytoplasmic vesicle membrane</location>
        <topology evidence="1">Multi-pass membrane protein</topology>
    </subcellularLocation>
    <subcellularLocation>
        <location evidence="2">Endoplasmic reticulum membrane</location>
        <topology evidence="2">Multi-pass membrane protein</topology>
    </subcellularLocation>
    <subcellularLocation>
        <location evidence="4">Golgi apparatus membrane</location>
        <topology evidence="4">Multi-pass membrane protein</topology>
    </subcellularLocation>
    <subcellularLocation>
        <location evidence="3 18">Preautophagosomal structure membrane</location>
        <topology evidence="3 18">Multi-pass membrane protein</topology>
    </subcellularLocation>
</comment>
<keyword evidence="9 18" id="KW-1133">Transmembrane helix</keyword>
<evidence type="ECO:0000256" key="12">
    <source>
        <dbReference type="ARBA" id="ARBA00023055"/>
    </source>
</evidence>
<feature type="transmembrane region" description="Helical" evidence="18">
    <location>
        <begin position="87"/>
        <end position="104"/>
    </location>
</feature>
<comment type="function">
    <text evidence="18">Phospholipid scramblase involved in autophagy. Cycles between the preautophagosomal structure/phagophore assembly site (PAS) and the cytoplasmic vesicle pool and supplies membrane for the growing autophagosome. Lipid scramblase activity plays a key role in preautophagosomal structure/phagophore assembly by distributing the phospholipids that arrive through ATG2 from the cytoplasmic to the luminal leaflet of the bilayer, thereby driving autophagosomal membrane expansion.</text>
</comment>
<name>A0A1R1PIS9_ZANCU</name>
<keyword evidence="13 18" id="KW-0472">Membrane</keyword>
<evidence type="ECO:0000313" key="21">
    <source>
        <dbReference type="Proteomes" id="UP000188320"/>
    </source>
</evidence>
<organism evidence="20 21">
    <name type="scientific">Zancudomyces culisetae</name>
    <name type="common">Gut fungus</name>
    <name type="synonym">Smittium culisetae</name>
    <dbReference type="NCBI Taxonomy" id="1213189"/>
    <lineage>
        <taxon>Eukaryota</taxon>
        <taxon>Fungi</taxon>
        <taxon>Fungi incertae sedis</taxon>
        <taxon>Zoopagomycota</taxon>
        <taxon>Kickxellomycotina</taxon>
        <taxon>Harpellomycetes</taxon>
        <taxon>Harpellales</taxon>
        <taxon>Legeriomycetaceae</taxon>
        <taxon>Zancudomyces</taxon>
    </lineage>
</organism>
<dbReference type="Proteomes" id="UP000188320">
    <property type="component" value="Unassembled WGS sequence"/>
</dbReference>
<keyword evidence="10 18" id="KW-0072">Autophagy</keyword>
<dbReference type="PANTHER" id="PTHR13038:SF10">
    <property type="entry name" value="AUTOPHAGY-RELATED PROTEIN 9"/>
    <property type="match status" value="1"/>
</dbReference>
<evidence type="ECO:0000256" key="14">
    <source>
        <dbReference type="ARBA" id="ARBA00024479"/>
    </source>
</evidence>
<evidence type="ECO:0000256" key="17">
    <source>
        <dbReference type="ARBA" id="ARBA00024631"/>
    </source>
</evidence>
<dbReference type="AlphaFoldDB" id="A0A1R1PIS9"/>
<keyword evidence="12 18" id="KW-0445">Lipid transport</keyword>
<evidence type="ECO:0000256" key="11">
    <source>
        <dbReference type="ARBA" id="ARBA00023034"/>
    </source>
</evidence>
<evidence type="ECO:0000256" key="9">
    <source>
        <dbReference type="ARBA" id="ARBA00022989"/>
    </source>
</evidence>
<keyword evidence="11" id="KW-0333">Golgi apparatus</keyword>
<dbReference type="InterPro" id="IPR007241">
    <property type="entry name" value="Autophagy-rel_prot_9"/>
</dbReference>
<evidence type="ECO:0000256" key="4">
    <source>
        <dbReference type="ARBA" id="ARBA00004653"/>
    </source>
</evidence>
<keyword evidence="7 18" id="KW-0813">Transport</keyword>
<evidence type="ECO:0000256" key="5">
    <source>
        <dbReference type="ARBA" id="ARBA00006185"/>
    </source>
</evidence>
<evidence type="ECO:0000256" key="13">
    <source>
        <dbReference type="ARBA" id="ARBA00023136"/>
    </source>
</evidence>
<sequence>MSREFTPRAKLEFQNYNELPHAFERRISAATSKSNIYLNQFPNHMVLILARFVGFVCGSVMAVLILFTVVDNELSLEFEITKNKTVLFYLGLLGAIVAGCRTVSNKSSPTYANNYTRVHPAWILRDVLEDLQYIPESWQNRLHTTWVKSQFLGLFDLKVVVFLHEILGIFTTPFVLMTSLSRSSIHIIDFFRENTKTLDKVGFVCKYADFELVDLNNSMQRSSRSSLSKKGNMLKSRIFDEVGNNAKMEMSFLQFKSEYPTWMPQNDQSVAFLGAAQEVEAEIMRERESFMFERPLPNLAGDVSTHLPYYEKNNFANKYSDRIRLNQSILPSGASIVLPNPVPKNKTGHKLPEGSSPHKGSIRNRASNKYEANQSKLFLSDLPLVNSQYDPNNGEASLNNSIYIPNNSTKANFFNYFSPGIFSVVNKLNSKNIF</sequence>
<evidence type="ECO:0000256" key="16">
    <source>
        <dbReference type="ARBA" id="ARBA00024621"/>
    </source>
</evidence>
<proteinExistence type="inferred from homology"/>
<dbReference type="GO" id="GO:0000422">
    <property type="term" value="P:autophagy of mitochondrion"/>
    <property type="evidence" value="ECO:0007669"/>
    <property type="project" value="TreeGrafter"/>
</dbReference>
<comment type="caution">
    <text evidence="18">Lacks conserved residue(s) required for the propagation of feature annotation.</text>
</comment>
<evidence type="ECO:0000256" key="6">
    <source>
        <dbReference type="ARBA" id="ARBA00018074"/>
    </source>
</evidence>
<accession>A0A1R1PIS9</accession>
<dbReference type="GO" id="GO:0000139">
    <property type="term" value="C:Golgi membrane"/>
    <property type="evidence" value="ECO:0007669"/>
    <property type="project" value="UniProtKB-SubCell"/>
</dbReference>
<evidence type="ECO:0000256" key="8">
    <source>
        <dbReference type="ARBA" id="ARBA00022692"/>
    </source>
</evidence>